<organism evidence="2">
    <name type="scientific">Sipha flava</name>
    <name type="common">yellow sugarcane aphid</name>
    <dbReference type="NCBI Taxonomy" id="143950"/>
    <lineage>
        <taxon>Eukaryota</taxon>
        <taxon>Metazoa</taxon>
        <taxon>Ecdysozoa</taxon>
        <taxon>Arthropoda</taxon>
        <taxon>Hexapoda</taxon>
        <taxon>Insecta</taxon>
        <taxon>Pterygota</taxon>
        <taxon>Neoptera</taxon>
        <taxon>Paraneoptera</taxon>
        <taxon>Hemiptera</taxon>
        <taxon>Sternorrhyncha</taxon>
        <taxon>Aphidomorpha</taxon>
        <taxon>Aphidoidea</taxon>
        <taxon>Aphididae</taxon>
        <taxon>Sipha</taxon>
    </lineage>
</organism>
<keyword evidence="1" id="KW-0812">Transmembrane</keyword>
<protein>
    <submittedName>
        <fullName evidence="2">Uncharacterized protein</fullName>
    </submittedName>
</protein>
<feature type="transmembrane region" description="Helical" evidence="1">
    <location>
        <begin position="12"/>
        <end position="33"/>
    </location>
</feature>
<keyword evidence="1" id="KW-0472">Membrane</keyword>
<evidence type="ECO:0000256" key="1">
    <source>
        <dbReference type="SAM" id="Phobius"/>
    </source>
</evidence>
<dbReference type="EMBL" id="GGMS01000641">
    <property type="protein sequence ID" value="MBY69844.1"/>
    <property type="molecule type" value="Transcribed_RNA"/>
</dbReference>
<dbReference type="AlphaFoldDB" id="A0A2S2PWV2"/>
<gene>
    <name evidence="2" type="ORF">g.11663</name>
</gene>
<reference evidence="2" key="1">
    <citation type="submission" date="2018-04" db="EMBL/GenBank/DDBJ databases">
        <title>Transcriptome assembly of Sipha flava.</title>
        <authorList>
            <person name="Scully E.D."/>
            <person name="Geib S.M."/>
            <person name="Palmer N.A."/>
            <person name="Koch K."/>
            <person name="Bradshaw J."/>
            <person name="Heng-Moss T."/>
            <person name="Sarath G."/>
        </authorList>
    </citation>
    <scope>NUCLEOTIDE SEQUENCE</scope>
</reference>
<evidence type="ECO:0000313" key="2">
    <source>
        <dbReference type="EMBL" id="MBY69844.1"/>
    </source>
</evidence>
<name>A0A2S2PWV2_9HEMI</name>
<sequence length="119" mass="13622">MTITRGGREDCGRYRVLSAVVLVLEFCGTFAFISDRITGSGGGVRAHCFAKNFSTRENKRSRVTVRILFVEEEQRSGFIRGRRTLRLLERNRCAIRISQWSVKPVLKSNSCLRARYTAF</sequence>
<accession>A0A2S2PWV2</accession>
<proteinExistence type="predicted"/>
<keyword evidence="1" id="KW-1133">Transmembrane helix</keyword>